<comment type="similarity">
    <text evidence="1">Belongs to the peptidase C40 family.</text>
</comment>
<evidence type="ECO:0000313" key="7">
    <source>
        <dbReference type="EMBL" id="VDN65428.1"/>
    </source>
</evidence>
<dbReference type="Gene3D" id="3.90.1720.10">
    <property type="entry name" value="endopeptidase domain like (from Nostoc punctiforme)"/>
    <property type="match status" value="1"/>
</dbReference>
<dbReference type="GO" id="GO:0008234">
    <property type="term" value="F:cysteine-type peptidase activity"/>
    <property type="evidence" value="ECO:0007669"/>
    <property type="project" value="UniProtKB-KW"/>
</dbReference>
<keyword evidence="7" id="KW-0449">Lipoprotein</keyword>
<dbReference type="PANTHER" id="PTHR47053:SF1">
    <property type="entry name" value="MUREIN DD-ENDOPEPTIDASE MEPH-RELATED"/>
    <property type="match status" value="1"/>
</dbReference>
<feature type="region of interest" description="Disordered" evidence="5">
    <location>
        <begin position="35"/>
        <end position="59"/>
    </location>
</feature>
<dbReference type="SUPFAM" id="SSF54001">
    <property type="entry name" value="Cysteine proteinases"/>
    <property type="match status" value="1"/>
</dbReference>
<evidence type="ECO:0000256" key="1">
    <source>
        <dbReference type="ARBA" id="ARBA00007074"/>
    </source>
</evidence>
<evidence type="ECO:0000256" key="5">
    <source>
        <dbReference type="SAM" id="MobiDB-lite"/>
    </source>
</evidence>
<dbReference type="PANTHER" id="PTHR47053">
    <property type="entry name" value="MUREIN DD-ENDOPEPTIDASE MEPH-RELATED"/>
    <property type="match status" value="1"/>
</dbReference>
<dbReference type="GO" id="GO:0006508">
    <property type="term" value="P:proteolysis"/>
    <property type="evidence" value="ECO:0007669"/>
    <property type="project" value="UniProtKB-KW"/>
</dbReference>
<dbReference type="InterPro" id="IPR051202">
    <property type="entry name" value="Peptidase_C40"/>
</dbReference>
<keyword evidence="6" id="KW-0732">Signal</keyword>
<dbReference type="Pfam" id="PF00877">
    <property type="entry name" value="NLPC_P60"/>
    <property type="match status" value="1"/>
</dbReference>
<evidence type="ECO:0000256" key="4">
    <source>
        <dbReference type="ARBA" id="ARBA00022807"/>
    </source>
</evidence>
<feature type="signal peptide" evidence="6">
    <location>
        <begin position="1"/>
        <end position="30"/>
    </location>
</feature>
<feature type="chain" id="PRO_5043478778" evidence="6">
    <location>
        <begin position="31"/>
        <end position="216"/>
    </location>
</feature>
<keyword evidence="2" id="KW-0645">Protease</keyword>
<accession>A0A653B9T3</accession>
<evidence type="ECO:0000256" key="2">
    <source>
        <dbReference type="ARBA" id="ARBA00022670"/>
    </source>
</evidence>
<proteinExistence type="inferred from homology"/>
<gene>
    <name evidence="7" type="primary">spr</name>
    <name evidence="7" type="ORF">POT9AD_4453</name>
</gene>
<evidence type="ECO:0000256" key="6">
    <source>
        <dbReference type="SAM" id="SignalP"/>
    </source>
</evidence>
<protein>
    <submittedName>
        <fullName evidence="7">Putative peptidase, outer membrane lipoprotein</fullName>
    </submittedName>
</protein>
<reference evidence="7" key="1">
    <citation type="submission" date="2018-11" db="EMBL/GenBank/DDBJ databases">
        <authorList>
            <consortium name="Genoscope - CEA"/>
            <person name="William W."/>
        </authorList>
    </citation>
    <scope>NUCLEOTIDE SEQUENCE [LARGE SCALE GENOMIC DNA]</scope>
    <source>
        <strain evidence="7">T9AD</strain>
    </source>
</reference>
<keyword evidence="4" id="KW-0788">Thiol protease</keyword>
<dbReference type="InterPro" id="IPR038765">
    <property type="entry name" value="Papain-like_cys_pep_sf"/>
</dbReference>
<sequence length="216" mass="23438">MNSLDTVVPMLKRFAPLVPVALTLFLAACAGHAPQPQSGETSARPAAPVQAQQSEPAEDDVAALVDDKPYEMPQLADSLLDLGRSLIGTRYRYGGTSVQSGFDCSGFVGYLFREEVGLELPRSTRELIKLDAPKVARADLEPGDLILFNNRGRGRVSHAGIYLGDDQFIHSSSSRSGGVRIDSLDDSYWKRSYMEAKRVLALASTEDEQASTKAHP</sequence>
<dbReference type="EMBL" id="LR130779">
    <property type="protein sequence ID" value="VDN65428.1"/>
    <property type="molecule type" value="Genomic_DNA"/>
</dbReference>
<dbReference type="AlphaFoldDB" id="A0A653B9T3"/>
<name>A0A653B9T3_ECTOL</name>
<dbReference type="InterPro" id="IPR000064">
    <property type="entry name" value="NLP_P60_dom"/>
</dbReference>
<keyword evidence="3" id="KW-0378">Hydrolase</keyword>
<organism evidence="7">
    <name type="scientific">Ectopseudomonas oleovorans</name>
    <name type="common">Pseudomonas oleovorans</name>
    <dbReference type="NCBI Taxonomy" id="301"/>
    <lineage>
        <taxon>Bacteria</taxon>
        <taxon>Pseudomonadati</taxon>
        <taxon>Pseudomonadota</taxon>
        <taxon>Gammaproteobacteria</taxon>
        <taxon>Pseudomonadales</taxon>
        <taxon>Pseudomonadaceae</taxon>
        <taxon>Ectopseudomonas</taxon>
    </lineage>
</organism>
<evidence type="ECO:0000256" key="3">
    <source>
        <dbReference type="ARBA" id="ARBA00022801"/>
    </source>
</evidence>
<dbReference type="PROSITE" id="PS51935">
    <property type="entry name" value="NLPC_P60"/>
    <property type="match status" value="1"/>
</dbReference>